<keyword evidence="4 6" id="KW-1133">Transmembrane helix</keyword>
<evidence type="ECO:0008006" key="12">
    <source>
        <dbReference type="Google" id="ProtNLM"/>
    </source>
</evidence>
<evidence type="ECO:0000256" key="5">
    <source>
        <dbReference type="ARBA" id="ARBA00023136"/>
    </source>
</evidence>
<dbReference type="InterPro" id="IPR005598">
    <property type="entry name" value="ATP_synth_I"/>
</dbReference>
<dbReference type="EMBL" id="CBDS010000078">
    <property type="protein sequence ID" value="CDB46215.1"/>
    <property type="molecule type" value="Genomic_DNA"/>
</dbReference>
<accession>R6IA98</accession>
<protein>
    <recommendedName>
        <fullName evidence="12">ATP synthase I chain</fullName>
    </recommendedName>
</protein>
<proteinExistence type="predicted"/>
<gene>
    <name evidence="7" type="ORF">BN533_01272</name>
    <name evidence="8" type="ORF">GMD11_08210</name>
    <name evidence="9" type="ORF">GMD18_07865</name>
</gene>
<organism evidence="7">
    <name type="scientific">Phascolarctobacterium faecium</name>
    <dbReference type="NCBI Taxonomy" id="33025"/>
    <lineage>
        <taxon>Bacteria</taxon>
        <taxon>Bacillati</taxon>
        <taxon>Bacillota</taxon>
        <taxon>Negativicutes</taxon>
        <taxon>Acidaminococcales</taxon>
        <taxon>Acidaminococcaceae</taxon>
        <taxon>Phascolarctobacterium</taxon>
    </lineage>
</organism>
<evidence type="ECO:0000256" key="2">
    <source>
        <dbReference type="ARBA" id="ARBA00022475"/>
    </source>
</evidence>
<evidence type="ECO:0000256" key="4">
    <source>
        <dbReference type="ARBA" id="ARBA00022989"/>
    </source>
</evidence>
<dbReference type="RefSeq" id="WP_021718172.1">
    <property type="nucleotide sequence ID" value="NZ_AP019004.1"/>
</dbReference>
<evidence type="ECO:0000313" key="9">
    <source>
        <dbReference type="EMBL" id="MTU04310.1"/>
    </source>
</evidence>
<reference evidence="10 11" key="2">
    <citation type="journal article" date="2019" name="Nat. Med.">
        <title>A library of human gut bacterial isolates paired with longitudinal multiomics data enables mechanistic microbiome research.</title>
        <authorList>
            <person name="Poyet M."/>
            <person name="Groussin M."/>
            <person name="Gibbons S.M."/>
            <person name="Avila-Pacheco J."/>
            <person name="Jiang X."/>
            <person name="Kearney S.M."/>
            <person name="Perrotta A.R."/>
            <person name="Berdy B."/>
            <person name="Zhao S."/>
            <person name="Lieberman T.D."/>
            <person name="Swanson P.K."/>
            <person name="Smith M."/>
            <person name="Roesemann S."/>
            <person name="Alexander J.E."/>
            <person name="Rich S.A."/>
            <person name="Livny J."/>
            <person name="Vlamakis H."/>
            <person name="Clish C."/>
            <person name="Bullock K."/>
            <person name="Deik A."/>
            <person name="Scott J."/>
            <person name="Pierce K.A."/>
            <person name="Xavier R.J."/>
            <person name="Alm E.J."/>
        </authorList>
    </citation>
    <scope>NUCLEOTIDE SEQUENCE [LARGE SCALE GENOMIC DNA]</scope>
    <source>
        <strain evidence="8 11">BIOML-A13</strain>
        <strain evidence="9 10">BIOML-A3</strain>
    </source>
</reference>
<evidence type="ECO:0000313" key="7">
    <source>
        <dbReference type="EMBL" id="CDB46215.1"/>
    </source>
</evidence>
<reference evidence="7" key="1">
    <citation type="submission" date="2012-11" db="EMBL/GenBank/DDBJ databases">
        <title>Dependencies among metagenomic species, viruses, plasmids and units of genetic variation.</title>
        <authorList>
            <person name="Nielsen H.B."/>
            <person name="Almeida M."/>
            <person name="Juncker A.S."/>
            <person name="Rasmussen S."/>
            <person name="Li J."/>
            <person name="Sunagawa S."/>
            <person name="Plichta D."/>
            <person name="Gautier L."/>
            <person name="Le Chatelier E."/>
            <person name="Peletier E."/>
            <person name="Bonde I."/>
            <person name="Nielsen T."/>
            <person name="Manichanh C."/>
            <person name="Arumugam M."/>
            <person name="Batto J."/>
            <person name="Santos M.B.Q.D."/>
            <person name="Blom N."/>
            <person name="Borruel N."/>
            <person name="Burgdorf K.S."/>
            <person name="Boumezbeur F."/>
            <person name="Casellas F."/>
            <person name="Dore J."/>
            <person name="Guarner F."/>
            <person name="Hansen T."/>
            <person name="Hildebrand F."/>
            <person name="Kaas R.S."/>
            <person name="Kennedy S."/>
            <person name="Kristiansen K."/>
            <person name="Kultima J.R."/>
            <person name="Leonard P."/>
            <person name="Levenez F."/>
            <person name="Lund O."/>
            <person name="Moumen B."/>
            <person name="Le Paslier D."/>
            <person name="Pons N."/>
            <person name="Pedersen O."/>
            <person name="Prifti E."/>
            <person name="Qin J."/>
            <person name="Raes J."/>
            <person name="Tap J."/>
            <person name="Tims S."/>
            <person name="Ussery D.W."/>
            <person name="Yamada T."/>
            <person name="MetaHit consortium"/>
            <person name="Renault P."/>
            <person name="Sicheritz-Ponten T."/>
            <person name="Bork P."/>
            <person name="Wang J."/>
            <person name="Brunak S."/>
            <person name="Ehrlich S.D."/>
        </authorList>
    </citation>
    <scope>NUCLEOTIDE SEQUENCE [LARGE SCALE GENOMIC DNA]</scope>
</reference>
<dbReference type="Pfam" id="PF03899">
    <property type="entry name" value="ATP-synt_I"/>
    <property type="match status" value="1"/>
</dbReference>
<accession>A0A3G9GZS5</accession>
<evidence type="ECO:0000256" key="3">
    <source>
        <dbReference type="ARBA" id="ARBA00022692"/>
    </source>
</evidence>
<evidence type="ECO:0000313" key="8">
    <source>
        <dbReference type="EMBL" id="MTT76246.1"/>
    </source>
</evidence>
<dbReference type="EMBL" id="WNBW01000005">
    <property type="protein sequence ID" value="MTU04310.1"/>
    <property type="molecule type" value="Genomic_DNA"/>
</dbReference>
<evidence type="ECO:0000256" key="6">
    <source>
        <dbReference type="SAM" id="Phobius"/>
    </source>
</evidence>
<dbReference type="Proteomes" id="UP000484547">
    <property type="component" value="Unassembled WGS sequence"/>
</dbReference>
<feature type="transmembrane region" description="Helical" evidence="6">
    <location>
        <begin position="83"/>
        <end position="102"/>
    </location>
</feature>
<dbReference type="Proteomes" id="UP000443070">
    <property type="component" value="Unassembled WGS sequence"/>
</dbReference>
<feature type="transmembrane region" description="Helical" evidence="6">
    <location>
        <begin position="108"/>
        <end position="126"/>
    </location>
</feature>
<comment type="caution">
    <text evidence="7">The sequence shown here is derived from an EMBL/GenBank/DDBJ whole genome shotgun (WGS) entry which is preliminary data.</text>
</comment>
<dbReference type="EMBL" id="WNBM01000005">
    <property type="protein sequence ID" value="MTT76246.1"/>
    <property type="molecule type" value="Genomic_DNA"/>
</dbReference>
<keyword evidence="5 6" id="KW-0472">Membrane</keyword>
<keyword evidence="3 6" id="KW-0812">Transmembrane</keyword>
<feature type="transmembrane region" description="Helical" evidence="6">
    <location>
        <begin position="41"/>
        <end position="62"/>
    </location>
</feature>
<keyword evidence="2" id="KW-1003">Cell membrane</keyword>
<dbReference type="GO" id="GO:0005886">
    <property type="term" value="C:plasma membrane"/>
    <property type="evidence" value="ECO:0007669"/>
    <property type="project" value="UniProtKB-SubCell"/>
</dbReference>
<sequence>MKMIDFTPLVTMGYKKVLTRLAIASFAVALAVKMAGYQELASGLALGGAVGLLDTLIMFVGIQRSLPQGEPEAALKTMKRFRWVRRITAGALVIVMLKLKYHVFGVCMGFLLIHIFLIFNLIFIAYQLNKKQGVKKGV</sequence>
<keyword evidence="10" id="KW-1185">Reference proteome</keyword>
<comment type="subcellular location">
    <subcellularLocation>
        <location evidence="1">Cell membrane</location>
        <topology evidence="1">Multi-pass membrane protein</topology>
    </subcellularLocation>
</comment>
<evidence type="ECO:0000256" key="1">
    <source>
        <dbReference type="ARBA" id="ARBA00004651"/>
    </source>
</evidence>
<evidence type="ECO:0000313" key="10">
    <source>
        <dbReference type="Proteomes" id="UP000443070"/>
    </source>
</evidence>
<dbReference type="GeneID" id="49406482"/>
<dbReference type="AlphaFoldDB" id="A0A3G9GZS5"/>
<evidence type="ECO:0000313" key="11">
    <source>
        <dbReference type="Proteomes" id="UP000484547"/>
    </source>
</evidence>
<name>A0A3G9GZS5_9FIRM</name>